<feature type="non-terminal residue" evidence="2">
    <location>
        <position position="1"/>
    </location>
</feature>
<dbReference type="PANTHER" id="PTHR37477:SF1">
    <property type="entry name" value="COBALT-PRECORRIN-5A HYDROLASE"/>
    <property type="match status" value="1"/>
</dbReference>
<organism evidence="2">
    <name type="scientific">human gut metagenome</name>
    <dbReference type="NCBI Taxonomy" id="408170"/>
    <lineage>
        <taxon>unclassified sequences</taxon>
        <taxon>metagenomes</taxon>
        <taxon>organismal metagenomes</taxon>
    </lineage>
</organism>
<name>W1YIL0_9ZZZZ</name>
<dbReference type="Gene3D" id="3.30.420.180">
    <property type="entry name" value="CobE/GbiG C-terminal domain"/>
    <property type="match status" value="1"/>
</dbReference>
<gene>
    <name evidence="2" type="ORF">Q604_UNBC04495G0001</name>
</gene>
<dbReference type="GO" id="GO:0009236">
    <property type="term" value="P:cobalamin biosynthetic process"/>
    <property type="evidence" value="ECO:0007669"/>
    <property type="project" value="InterPro"/>
</dbReference>
<dbReference type="AlphaFoldDB" id="W1YIL0"/>
<feature type="non-terminal residue" evidence="2">
    <location>
        <position position="129"/>
    </location>
</feature>
<dbReference type="EMBL" id="AZMM01004495">
    <property type="protein sequence ID" value="ETJ41580.1"/>
    <property type="molecule type" value="Genomic_DNA"/>
</dbReference>
<evidence type="ECO:0000313" key="2">
    <source>
        <dbReference type="EMBL" id="ETJ41580.1"/>
    </source>
</evidence>
<dbReference type="PANTHER" id="PTHR37477">
    <property type="entry name" value="COBALT-PRECORRIN-5A HYDROLASE"/>
    <property type="match status" value="1"/>
</dbReference>
<feature type="domain" description="CobE/GbiG C-terminal" evidence="1">
    <location>
        <begin position="19"/>
        <end position="127"/>
    </location>
</feature>
<dbReference type="InterPro" id="IPR052553">
    <property type="entry name" value="CbiG_hydrolase"/>
</dbReference>
<dbReference type="InterPro" id="IPR036518">
    <property type="entry name" value="CobE/GbiG_C_sf"/>
</dbReference>
<evidence type="ECO:0000259" key="1">
    <source>
        <dbReference type="Pfam" id="PF01890"/>
    </source>
</evidence>
<sequence>DKVITEYVHQLILRPRTYTMGIGCRRGTPKELILDAIQQSLAVHKLSPKSLVTAASVIVKQDEVGLLEAMQIMGWPIVFYTQDDMAPLIEEEKLEESNFVKGTIGVGNVCETTALLAAKSRTLIQHKTI</sequence>
<accession>W1YIL0</accession>
<dbReference type="Pfam" id="PF01890">
    <property type="entry name" value="CbiG_C"/>
    <property type="match status" value="1"/>
</dbReference>
<comment type="caution">
    <text evidence="2">The sequence shown here is derived from an EMBL/GenBank/DDBJ whole genome shotgun (WGS) entry which is preliminary data.</text>
</comment>
<dbReference type="InterPro" id="IPR002750">
    <property type="entry name" value="CobE/GbiG_C"/>
</dbReference>
<reference evidence="2" key="1">
    <citation type="submission" date="2013-12" db="EMBL/GenBank/DDBJ databases">
        <title>A Varibaculum cambriense genome reconstructed from a premature infant gut community with otherwise low bacterial novelty that shifts toward anaerobic metabolism during the third week of life.</title>
        <authorList>
            <person name="Brown C.T."/>
            <person name="Sharon I."/>
            <person name="Thomas B.C."/>
            <person name="Castelle C.J."/>
            <person name="Morowitz M.J."/>
            <person name="Banfield J.F."/>
        </authorList>
    </citation>
    <scope>NUCLEOTIDE SEQUENCE</scope>
</reference>
<protein>
    <submittedName>
        <fullName evidence="2">Cobalamin (Vitamin B12) biosynthesis CbiG protein</fullName>
    </submittedName>
</protein>
<dbReference type="SUPFAM" id="SSF159664">
    <property type="entry name" value="CobE/GbiG C-terminal domain-like"/>
    <property type="match status" value="1"/>
</dbReference>
<proteinExistence type="predicted"/>